<evidence type="ECO:0000256" key="1">
    <source>
        <dbReference type="PROSITE-ProRule" id="PRU00409"/>
    </source>
</evidence>
<keyword evidence="1" id="KW-0067">ATP-binding</keyword>
<dbReference type="InterPro" id="IPR011761">
    <property type="entry name" value="ATP-grasp"/>
</dbReference>
<gene>
    <name evidence="3" type="ORF">AWC27_17975</name>
</gene>
<dbReference type="GO" id="GO:0005524">
    <property type="term" value="F:ATP binding"/>
    <property type="evidence" value="ECO:0007669"/>
    <property type="project" value="UniProtKB-UniRule"/>
</dbReference>
<dbReference type="Pfam" id="PF02655">
    <property type="entry name" value="ATP-grasp_3"/>
    <property type="match status" value="1"/>
</dbReference>
<dbReference type="OrthoDB" id="2068051at2"/>
<dbReference type="PROSITE" id="PS50975">
    <property type="entry name" value="ATP_GRASP"/>
    <property type="match status" value="1"/>
</dbReference>
<dbReference type="AlphaFoldDB" id="A0A1X2FG05"/>
<sequence>MTDRARLIDKIVAKLADRRLVWFGTRGDDVQSVAELPQLSAVFSVINAYSPSDHMTAMSLEELSRRRVDLDTFSVDDHPQDMMVDVLRNAIYTALSGPSAILTYRPSEFLSAITFAKQGHTAYLGLFAGIQQAFEHKPWVESAIAELGVPRVPWHYIADSEFTRAHRLLYDGPVMLRRSRTTGGVGFNLVESKEQLERRWPSASEAFVSVAPYLEGAIPVNVSGVVWQEGVSVHPASIQLIGIKGCTTRKFAYCGNDFAAVTDLGRETIEDIESAVRAVGGWLRSQGYLGAFGVDFLVHNGVPLFSEVNPRFQGSTRLSCDIAVEMGLGCLLLEHIASFLGIQKPAQPSLWEISAGAPPRAQIVVHHTGDTASAVDPTYTVDAFEASGNLLRADVLTHPALDTDPCATVARLTVDRAVTRCGYELVPDFNRILTDLKSHAGVSAAMARA</sequence>
<accession>A0A1X2FG05</accession>
<evidence type="ECO:0000313" key="4">
    <source>
        <dbReference type="Proteomes" id="UP000193317"/>
    </source>
</evidence>
<keyword evidence="4" id="KW-1185">Reference proteome</keyword>
<organism evidence="3 4">
    <name type="scientific">Mycobacterium szulgai</name>
    <dbReference type="NCBI Taxonomy" id="1787"/>
    <lineage>
        <taxon>Bacteria</taxon>
        <taxon>Bacillati</taxon>
        <taxon>Actinomycetota</taxon>
        <taxon>Actinomycetes</taxon>
        <taxon>Mycobacteriales</taxon>
        <taxon>Mycobacteriaceae</taxon>
        <taxon>Mycobacterium</taxon>
    </lineage>
</organism>
<keyword evidence="1" id="KW-0547">Nucleotide-binding</keyword>
<dbReference type="SUPFAM" id="SSF56059">
    <property type="entry name" value="Glutathione synthetase ATP-binding domain-like"/>
    <property type="match status" value="1"/>
</dbReference>
<evidence type="ECO:0000313" key="3">
    <source>
        <dbReference type="EMBL" id="ORX17354.1"/>
    </source>
</evidence>
<dbReference type="RefSeq" id="WP_085669003.1">
    <property type="nucleotide sequence ID" value="NZ_JACKRU010000166.1"/>
</dbReference>
<dbReference type="EMBL" id="LQPW01000010">
    <property type="protein sequence ID" value="ORX17354.1"/>
    <property type="molecule type" value="Genomic_DNA"/>
</dbReference>
<dbReference type="GO" id="GO:0046872">
    <property type="term" value="F:metal ion binding"/>
    <property type="evidence" value="ECO:0007669"/>
    <property type="project" value="InterPro"/>
</dbReference>
<comment type="caution">
    <text evidence="3">The sequence shown here is derived from an EMBL/GenBank/DDBJ whole genome shotgun (WGS) entry which is preliminary data.</text>
</comment>
<protein>
    <recommendedName>
        <fullName evidence="2">ATP-grasp domain-containing protein</fullName>
    </recommendedName>
</protein>
<dbReference type="Gene3D" id="3.30.470.20">
    <property type="entry name" value="ATP-grasp fold, B domain"/>
    <property type="match status" value="1"/>
</dbReference>
<feature type="domain" description="ATP-grasp" evidence="2">
    <location>
        <begin position="141"/>
        <end position="337"/>
    </location>
</feature>
<dbReference type="Proteomes" id="UP000193317">
    <property type="component" value="Unassembled WGS sequence"/>
</dbReference>
<dbReference type="InterPro" id="IPR003806">
    <property type="entry name" value="ATP-grasp_PylC-type"/>
</dbReference>
<evidence type="ECO:0000259" key="2">
    <source>
        <dbReference type="PROSITE" id="PS50975"/>
    </source>
</evidence>
<proteinExistence type="predicted"/>
<reference evidence="3 4" key="1">
    <citation type="submission" date="2016-01" db="EMBL/GenBank/DDBJ databases">
        <title>The new phylogeny of the genus Mycobacterium.</title>
        <authorList>
            <person name="Tarcisio F."/>
            <person name="Conor M."/>
            <person name="Antonella G."/>
            <person name="Elisabetta G."/>
            <person name="Giulia F.S."/>
            <person name="Sara T."/>
            <person name="Anna F."/>
            <person name="Clotilde B."/>
            <person name="Roberto B."/>
            <person name="Veronica D.S."/>
            <person name="Fabio R."/>
            <person name="Monica P."/>
            <person name="Olivier J."/>
            <person name="Enrico T."/>
            <person name="Nicola S."/>
        </authorList>
    </citation>
    <scope>NUCLEOTIDE SEQUENCE [LARGE SCALE GENOMIC DNA]</scope>
    <source>
        <strain evidence="3 4">DSM 44166</strain>
    </source>
</reference>
<name>A0A1X2FG05_MYCSZ</name>